<dbReference type="RefSeq" id="WP_345585160.1">
    <property type="nucleotide sequence ID" value="NZ_BAABJG010000002.1"/>
</dbReference>
<keyword evidence="5" id="KW-1185">Reference proteome</keyword>
<dbReference type="Pfam" id="PF21307">
    <property type="entry name" value="Glyco_hydro_95_C"/>
    <property type="match status" value="1"/>
</dbReference>
<dbReference type="PANTHER" id="PTHR31084">
    <property type="entry name" value="ALPHA-L-FUCOSIDASE 2"/>
    <property type="match status" value="1"/>
</dbReference>
<dbReference type="Pfam" id="PF14498">
    <property type="entry name" value="Glyco_hyd_65N_2"/>
    <property type="match status" value="1"/>
</dbReference>
<dbReference type="InterPro" id="IPR016518">
    <property type="entry name" value="Alpha-L-fucosidase"/>
</dbReference>
<comment type="caution">
    <text evidence="4">The sequence shown here is derived from an EMBL/GenBank/DDBJ whole genome shotgun (WGS) entry which is preliminary data.</text>
</comment>
<evidence type="ECO:0000313" key="5">
    <source>
        <dbReference type="Proteomes" id="UP001597180"/>
    </source>
</evidence>
<gene>
    <name evidence="4" type="ORF">ACFQ4B_04345</name>
</gene>
<accession>A0ABW3UEK2</accession>
<evidence type="ECO:0000313" key="4">
    <source>
        <dbReference type="EMBL" id="MFD1219338.1"/>
    </source>
</evidence>
<dbReference type="InterPro" id="IPR054363">
    <property type="entry name" value="GH95_cat"/>
</dbReference>
<protein>
    <submittedName>
        <fullName evidence="4">Glycoside hydrolase N-terminal domain-containing protein</fullName>
    </submittedName>
</protein>
<dbReference type="PANTHER" id="PTHR31084:SF0">
    <property type="entry name" value="ALPHA-L-FUCOSIDASE 2"/>
    <property type="match status" value="1"/>
</dbReference>
<evidence type="ECO:0000259" key="3">
    <source>
        <dbReference type="Pfam" id="PF22124"/>
    </source>
</evidence>
<dbReference type="InterPro" id="IPR008928">
    <property type="entry name" value="6-hairpin_glycosidase_sf"/>
</dbReference>
<proteinExistence type="predicted"/>
<dbReference type="InterPro" id="IPR012341">
    <property type="entry name" value="6hp_glycosidase-like_sf"/>
</dbReference>
<evidence type="ECO:0000259" key="1">
    <source>
        <dbReference type="Pfam" id="PF14498"/>
    </source>
</evidence>
<feature type="domain" description="Alpha fucosidase A-like C-terminal" evidence="2">
    <location>
        <begin position="698"/>
        <end position="750"/>
    </location>
</feature>
<dbReference type="InterPro" id="IPR027414">
    <property type="entry name" value="GH95_N_dom"/>
</dbReference>
<keyword evidence="4" id="KW-0378">Hydrolase</keyword>
<dbReference type="Pfam" id="PF22124">
    <property type="entry name" value="Glyco_hydro_95_cat"/>
    <property type="match status" value="1"/>
</dbReference>
<dbReference type="Proteomes" id="UP001597180">
    <property type="component" value="Unassembled WGS sequence"/>
</dbReference>
<dbReference type="EMBL" id="JBHTLU010000009">
    <property type="protein sequence ID" value="MFD1219338.1"/>
    <property type="molecule type" value="Genomic_DNA"/>
</dbReference>
<reference evidence="5" key="1">
    <citation type="journal article" date="2019" name="Int. J. Syst. Evol. Microbiol.">
        <title>The Global Catalogue of Microorganisms (GCM) 10K type strain sequencing project: providing services to taxonomists for standard genome sequencing and annotation.</title>
        <authorList>
            <consortium name="The Broad Institute Genomics Platform"/>
            <consortium name="The Broad Institute Genome Sequencing Center for Infectious Disease"/>
            <person name="Wu L."/>
            <person name="Ma J."/>
        </authorList>
    </citation>
    <scope>NUCLEOTIDE SEQUENCE [LARGE SCALE GENOMIC DNA]</scope>
    <source>
        <strain evidence="5">CCUG 53270</strain>
    </source>
</reference>
<evidence type="ECO:0000259" key="2">
    <source>
        <dbReference type="Pfam" id="PF21307"/>
    </source>
</evidence>
<dbReference type="SUPFAM" id="SSF48208">
    <property type="entry name" value="Six-hairpin glycosidases"/>
    <property type="match status" value="1"/>
</dbReference>
<feature type="domain" description="Glycosyl hydrolase family 95 catalytic" evidence="3">
    <location>
        <begin position="275"/>
        <end position="695"/>
    </location>
</feature>
<feature type="domain" description="Glycosyl hydrolase family 95 N-terminal" evidence="1">
    <location>
        <begin position="22"/>
        <end position="250"/>
    </location>
</feature>
<dbReference type="Gene3D" id="1.50.10.10">
    <property type="match status" value="1"/>
</dbReference>
<dbReference type="GO" id="GO:0016787">
    <property type="term" value="F:hydrolase activity"/>
    <property type="evidence" value="ECO:0007669"/>
    <property type="project" value="UniProtKB-KW"/>
</dbReference>
<organism evidence="4 5">
    <name type="scientific">Paenibacillus vulneris</name>
    <dbReference type="NCBI Taxonomy" id="1133364"/>
    <lineage>
        <taxon>Bacteria</taxon>
        <taxon>Bacillati</taxon>
        <taxon>Bacillota</taxon>
        <taxon>Bacilli</taxon>
        <taxon>Bacillales</taxon>
        <taxon>Paenibacillaceae</taxon>
        <taxon>Paenibacillus</taxon>
    </lineage>
</organism>
<name>A0ABW3UEK2_9BACL</name>
<dbReference type="PIRSF" id="PIRSF007663">
    <property type="entry name" value="UCP007663"/>
    <property type="match status" value="1"/>
</dbReference>
<dbReference type="InterPro" id="IPR049053">
    <property type="entry name" value="AFCA-like_C"/>
</dbReference>
<sequence length="793" mass="89680">MKPQEAVKNKLILNYPSSWWGAKWREALPSGNGKLGAAVYGSVYEETVLLTHEELWRGSQTPELPDVSDKLPEVRRLMLGGEAPKANRILADALEERGYKPKMAWPLPLADLKVIMSSPHGFKAYQRELNMETGEVTVTWRDGETRYYRSLFVSRPDDVIVYEIRAEGPDKVQAEFRLELHDPKDIRKSATLPEKVEQKTDGQYLFYAAENDDRTDFGAVARVIPQGGTLESGADRLHVSGADSVLVILQLFVKGERAAEWPLAQRALAEMKPSYLSLLQPHAEEHGRLFRAVSLDLGAGSHARSNEELLLDAYKGEASLEMTEKMWAYGRYLLISSSRDGGQPCHLYGLWCGEYEGMWAFNMSNENIQMIYWQALSGNMPELLLAMFDYFDRLLDDFRTNAKRLYGCRGIYIPAPTAPDTGLLKHKAPHIIHWTGAAGWIAQHYYDYYLYTGDLQFLRERALPFLRETALFYEDFFFEDEEGYYVSCPSNSPENFPGNYSQGPGKKPLTETAINSTMDFAIAKEVLTHLIEGAEEAGVYSEEIGKWKTMLGKIRPYRINEDGAVSEWMHPDFHDNYHHRHQSHIYPVFPGTEVSRDRDPELFEAFVTAAKKRLVIGLKEQTGWSLAHMSNHYARMGEGDLALECLDLLSRTCVINNFYTFHNDWRKMGIGVDADWAPFQIDANMGWSAAVQEMLLFSLNGTIRVLPALPSKWRKGHAGPLLARGAVEVSIAWDQDAGTVQLELCSRNRSQTVDLELPRPVADVQGLHVDGNRIRGVALEAGVPVRLVLNYVN</sequence>